<evidence type="ECO:0000313" key="3">
    <source>
        <dbReference type="Proteomes" id="UP001237642"/>
    </source>
</evidence>
<reference evidence="2" key="2">
    <citation type="submission" date="2023-05" db="EMBL/GenBank/DDBJ databases">
        <authorList>
            <person name="Schelkunov M.I."/>
        </authorList>
    </citation>
    <scope>NUCLEOTIDE SEQUENCE</scope>
    <source>
        <strain evidence="2">Hsosn_3</strain>
        <tissue evidence="2">Leaf</tissue>
    </source>
</reference>
<dbReference type="EMBL" id="JAUIZM010000003">
    <property type="protein sequence ID" value="KAK1394993.1"/>
    <property type="molecule type" value="Genomic_DNA"/>
</dbReference>
<keyword evidence="1" id="KW-0472">Membrane</keyword>
<keyword evidence="3" id="KW-1185">Reference proteome</keyword>
<dbReference type="Proteomes" id="UP001237642">
    <property type="component" value="Unassembled WGS sequence"/>
</dbReference>
<organism evidence="2 3">
    <name type="scientific">Heracleum sosnowskyi</name>
    <dbReference type="NCBI Taxonomy" id="360622"/>
    <lineage>
        <taxon>Eukaryota</taxon>
        <taxon>Viridiplantae</taxon>
        <taxon>Streptophyta</taxon>
        <taxon>Embryophyta</taxon>
        <taxon>Tracheophyta</taxon>
        <taxon>Spermatophyta</taxon>
        <taxon>Magnoliopsida</taxon>
        <taxon>eudicotyledons</taxon>
        <taxon>Gunneridae</taxon>
        <taxon>Pentapetalae</taxon>
        <taxon>asterids</taxon>
        <taxon>campanulids</taxon>
        <taxon>Apiales</taxon>
        <taxon>Apiaceae</taxon>
        <taxon>Apioideae</taxon>
        <taxon>apioid superclade</taxon>
        <taxon>Tordylieae</taxon>
        <taxon>Tordyliinae</taxon>
        <taxon>Heracleum</taxon>
    </lineage>
</organism>
<keyword evidence="1" id="KW-1133">Transmembrane helix</keyword>
<keyword evidence="1" id="KW-0812">Transmembrane</keyword>
<feature type="transmembrane region" description="Helical" evidence="1">
    <location>
        <begin position="39"/>
        <end position="60"/>
    </location>
</feature>
<reference evidence="2" key="1">
    <citation type="submission" date="2023-02" db="EMBL/GenBank/DDBJ databases">
        <title>Genome of toxic invasive species Heracleum sosnowskyi carries increased number of genes despite the absence of recent whole-genome duplications.</title>
        <authorList>
            <person name="Schelkunov M."/>
            <person name="Shtratnikova V."/>
            <person name="Makarenko M."/>
            <person name="Klepikova A."/>
            <person name="Omelchenko D."/>
            <person name="Novikova G."/>
            <person name="Obukhova E."/>
            <person name="Bogdanov V."/>
            <person name="Penin A."/>
            <person name="Logacheva M."/>
        </authorList>
    </citation>
    <scope>NUCLEOTIDE SEQUENCE</scope>
    <source>
        <strain evidence="2">Hsosn_3</strain>
        <tissue evidence="2">Leaf</tissue>
    </source>
</reference>
<gene>
    <name evidence="2" type="ORF">POM88_014049</name>
</gene>
<evidence type="ECO:0000313" key="2">
    <source>
        <dbReference type="EMBL" id="KAK1394993.1"/>
    </source>
</evidence>
<evidence type="ECO:0000256" key="1">
    <source>
        <dbReference type="SAM" id="Phobius"/>
    </source>
</evidence>
<comment type="caution">
    <text evidence="2">The sequence shown here is derived from an EMBL/GenBank/DDBJ whole genome shotgun (WGS) entry which is preliminary data.</text>
</comment>
<accession>A0AAD8J1R8</accession>
<protein>
    <submittedName>
        <fullName evidence="2">Uncharacterized protein</fullName>
    </submittedName>
</protein>
<dbReference type="AlphaFoldDB" id="A0AAD8J1R8"/>
<proteinExistence type="predicted"/>
<name>A0AAD8J1R8_9APIA</name>
<sequence length="172" mass="18460">MLPPHTSSWSNAISVIVSSTSMSSMCGSSANLAHPLISAAWGTLGFFLSAMPCVLAFFAVERYTSLGYAFKEDGLLSSEAIKLIDSGKLKTISKAFGKTVLDMDKEIFAGVFVNDVLDSALKDRKNPNVPQAAEIKGCARLAEDPHMELMEVEETMTEMALDQELVCGGNMA</sequence>